<proteinExistence type="predicted"/>
<dbReference type="EMBL" id="JAECZO010000142">
    <property type="protein sequence ID" value="KAK7198298.1"/>
    <property type="molecule type" value="Genomic_DNA"/>
</dbReference>
<protein>
    <submittedName>
        <fullName evidence="2">Uncharacterized protein</fullName>
    </submittedName>
</protein>
<feature type="region of interest" description="Disordered" evidence="1">
    <location>
        <begin position="207"/>
        <end position="242"/>
    </location>
</feature>
<accession>A0AAW0EWB6</accession>
<keyword evidence="3" id="KW-1185">Reference proteome</keyword>
<evidence type="ECO:0000256" key="1">
    <source>
        <dbReference type="SAM" id="MobiDB-lite"/>
    </source>
</evidence>
<evidence type="ECO:0000313" key="2">
    <source>
        <dbReference type="EMBL" id="KAK7198298.1"/>
    </source>
</evidence>
<feature type="compositionally biased region" description="Low complexity" evidence="1">
    <location>
        <begin position="226"/>
        <end position="242"/>
    </location>
</feature>
<evidence type="ECO:0000313" key="3">
    <source>
        <dbReference type="Proteomes" id="UP001430356"/>
    </source>
</evidence>
<dbReference type="Proteomes" id="UP001430356">
    <property type="component" value="Unassembled WGS sequence"/>
</dbReference>
<gene>
    <name evidence="2" type="ORF">NESM_000787300</name>
</gene>
<reference evidence="2 3" key="1">
    <citation type="journal article" date="2021" name="MBio">
        <title>A New Model Trypanosomatid, Novymonas esmeraldas: Genomic Perception of Its 'Candidatus Pandoraea novymonadis' Endosymbiont.</title>
        <authorList>
            <person name="Zakharova A."/>
            <person name="Saura A."/>
            <person name="Butenko A."/>
            <person name="Podesvova L."/>
            <person name="Warmusova S."/>
            <person name="Kostygov A.Y."/>
            <person name="Nenarokova A."/>
            <person name="Lukes J."/>
            <person name="Opperdoes F.R."/>
            <person name="Yurchenko V."/>
        </authorList>
    </citation>
    <scope>NUCLEOTIDE SEQUENCE [LARGE SCALE GENOMIC DNA]</scope>
    <source>
        <strain evidence="2 3">E262AT.01</strain>
    </source>
</reference>
<dbReference type="AlphaFoldDB" id="A0AAW0EWB6"/>
<organism evidence="2 3">
    <name type="scientific">Novymonas esmeraldas</name>
    <dbReference type="NCBI Taxonomy" id="1808958"/>
    <lineage>
        <taxon>Eukaryota</taxon>
        <taxon>Discoba</taxon>
        <taxon>Euglenozoa</taxon>
        <taxon>Kinetoplastea</taxon>
        <taxon>Metakinetoplastina</taxon>
        <taxon>Trypanosomatida</taxon>
        <taxon>Trypanosomatidae</taxon>
        <taxon>Novymonas</taxon>
    </lineage>
</organism>
<comment type="caution">
    <text evidence="2">The sequence shown here is derived from an EMBL/GenBank/DDBJ whole genome shotgun (WGS) entry which is preliminary data.</text>
</comment>
<name>A0AAW0EWB6_9TRYP</name>
<sequence>MSVDSRLVAYGLAQAGQGAPVPLMIKWHDTGKTEEGVFAVNDAGQSFWVTDVTDEPFPFEKQVSSAVVQPSMPTEVATRLHRYRPPLPDYAQASAMFTNFAQSLQASQQGHAQWTQIQQVDSLWVNSQIQASSMTNALTQILGDMRTLSAEASGATATLASNVSGPAGESAQNQGAAVQSTAQNMQSAASEGQMRHNQLHAVLSDFFSHTRATSPRRPSMRRSVRCSRSSTPTSPMRKTGVG</sequence>
<feature type="compositionally biased region" description="Polar residues" evidence="1">
    <location>
        <begin position="161"/>
        <end position="190"/>
    </location>
</feature>
<feature type="region of interest" description="Disordered" evidence="1">
    <location>
        <begin position="161"/>
        <end position="194"/>
    </location>
</feature>